<keyword evidence="3" id="KW-1185">Reference proteome</keyword>
<organism evidence="2 3">
    <name type="scientific">Brassica carinata</name>
    <name type="common">Ethiopian mustard</name>
    <name type="synonym">Abyssinian cabbage</name>
    <dbReference type="NCBI Taxonomy" id="52824"/>
    <lineage>
        <taxon>Eukaryota</taxon>
        <taxon>Viridiplantae</taxon>
        <taxon>Streptophyta</taxon>
        <taxon>Embryophyta</taxon>
        <taxon>Tracheophyta</taxon>
        <taxon>Spermatophyta</taxon>
        <taxon>Magnoliopsida</taxon>
        <taxon>eudicotyledons</taxon>
        <taxon>Gunneridae</taxon>
        <taxon>Pentapetalae</taxon>
        <taxon>rosids</taxon>
        <taxon>malvids</taxon>
        <taxon>Brassicales</taxon>
        <taxon>Brassicaceae</taxon>
        <taxon>Brassiceae</taxon>
        <taxon>Brassica</taxon>
    </lineage>
</organism>
<reference evidence="2 3" key="1">
    <citation type="submission" date="2020-02" db="EMBL/GenBank/DDBJ databases">
        <authorList>
            <person name="Ma Q."/>
            <person name="Huang Y."/>
            <person name="Song X."/>
            <person name="Pei D."/>
        </authorList>
    </citation>
    <scope>NUCLEOTIDE SEQUENCE [LARGE SCALE GENOMIC DNA]</scope>
    <source>
        <strain evidence="2">Sxm20200214</strain>
        <tissue evidence="2">Leaf</tissue>
    </source>
</reference>
<name>A0A8X7V8E8_BRACI</name>
<sequence length="87" mass="9772">MLLKIVRNIIEQPNEMKFKRLRKANPAIKCKILNFAAAVEILSVVGFVEEMVSEGTGAQEPYLVLKRNDPDLLLIAKFMIESHTTGS</sequence>
<dbReference type="InterPro" id="IPR036339">
    <property type="entry name" value="PUB-like_dom_sf"/>
</dbReference>
<dbReference type="Pfam" id="PF09409">
    <property type="entry name" value="PUB"/>
    <property type="match status" value="1"/>
</dbReference>
<comment type="caution">
    <text evidence="2">The sequence shown here is derived from an EMBL/GenBank/DDBJ whole genome shotgun (WGS) entry which is preliminary data.</text>
</comment>
<dbReference type="AlphaFoldDB" id="A0A8X7V8E8"/>
<dbReference type="EMBL" id="JAAMPC010000006">
    <property type="protein sequence ID" value="KAG2307215.1"/>
    <property type="molecule type" value="Genomic_DNA"/>
</dbReference>
<accession>A0A8X7V8E8</accession>
<dbReference type="InterPro" id="IPR018997">
    <property type="entry name" value="PUB_domain"/>
</dbReference>
<dbReference type="Proteomes" id="UP000886595">
    <property type="component" value="Unassembled WGS sequence"/>
</dbReference>
<dbReference type="PANTHER" id="PTHR47796:SF1">
    <property type="entry name" value="OS08G0500800 PROTEIN"/>
    <property type="match status" value="1"/>
</dbReference>
<dbReference type="OrthoDB" id="49605at2759"/>
<dbReference type="SMART" id="SM00580">
    <property type="entry name" value="PUG"/>
    <property type="match status" value="1"/>
</dbReference>
<gene>
    <name evidence="2" type="ORF">Bca52824_026963</name>
</gene>
<dbReference type="PANTHER" id="PTHR47796">
    <property type="entry name" value="ZINC METALLOPROTEINASE-LIKE PROTEIN"/>
    <property type="match status" value="1"/>
</dbReference>
<evidence type="ECO:0000313" key="3">
    <source>
        <dbReference type="Proteomes" id="UP000886595"/>
    </source>
</evidence>
<evidence type="ECO:0000313" key="2">
    <source>
        <dbReference type="EMBL" id="KAG2307215.1"/>
    </source>
</evidence>
<proteinExistence type="predicted"/>
<feature type="domain" description="PUB" evidence="1">
    <location>
        <begin position="1"/>
        <end position="72"/>
    </location>
</feature>
<dbReference type="Gene3D" id="1.20.58.2190">
    <property type="match status" value="1"/>
</dbReference>
<evidence type="ECO:0000259" key="1">
    <source>
        <dbReference type="Pfam" id="PF09409"/>
    </source>
</evidence>
<protein>
    <recommendedName>
        <fullName evidence="1">PUB domain-containing protein</fullName>
    </recommendedName>
</protein>
<dbReference type="SUPFAM" id="SSF143503">
    <property type="entry name" value="PUG domain-like"/>
    <property type="match status" value="1"/>
</dbReference>